<name>A0A6B0Y6Q8_9RHOB</name>
<comment type="subcellular location">
    <subcellularLocation>
        <location evidence="1 9">Cell inner membrane</location>
        <topology evidence="1 9">Multi-pass membrane protein</topology>
    </subcellularLocation>
</comment>
<feature type="transmembrane region" description="Helical" evidence="9">
    <location>
        <begin position="17"/>
        <end position="39"/>
    </location>
</feature>
<accession>A0A6B0Y6Q8</accession>
<proteinExistence type="inferred from homology"/>
<dbReference type="InterPro" id="IPR055348">
    <property type="entry name" value="DctQ"/>
</dbReference>
<evidence type="ECO:0000256" key="1">
    <source>
        <dbReference type="ARBA" id="ARBA00004429"/>
    </source>
</evidence>
<comment type="function">
    <text evidence="9">Part of the tripartite ATP-independent periplasmic (TRAP) transport system.</text>
</comment>
<evidence type="ECO:0000256" key="9">
    <source>
        <dbReference type="RuleBase" id="RU369079"/>
    </source>
</evidence>
<feature type="transmembrane region" description="Helical" evidence="9">
    <location>
        <begin position="89"/>
        <end position="107"/>
    </location>
</feature>
<evidence type="ECO:0000313" key="11">
    <source>
        <dbReference type="EMBL" id="MXY34816.1"/>
    </source>
</evidence>
<dbReference type="GO" id="GO:0022857">
    <property type="term" value="F:transmembrane transporter activity"/>
    <property type="evidence" value="ECO:0007669"/>
    <property type="project" value="UniProtKB-UniRule"/>
</dbReference>
<reference evidence="11" key="1">
    <citation type="submission" date="2019-09" db="EMBL/GenBank/DDBJ databases">
        <title>Characterisation of the sponge microbiome using genome-centric metagenomics.</title>
        <authorList>
            <person name="Engelberts J.P."/>
            <person name="Robbins S.J."/>
            <person name="De Goeij J.M."/>
            <person name="Aranda M."/>
            <person name="Bell S.C."/>
            <person name="Webster N.S."/>
        </authorList>
    </citation>
    <scope>NUCLEOTIDE SEQUENCE</scope>
    <source>
        <strain evidence="11">SB0664_bin_43</strain>
    </source>
</reference>
<keyword evidence="5 9" id="KW-0812">Transmembrane</keyword>
<dbReference type="GO" id="GO:0015740">
    <property type="term" value="P:C4-dicarboxylate transport"/>
    <property type="evidence" value="ECO:0007669"/>
    <property type="project" value="TreeGrafter"/>
</dbReference>
<dbReference type="AlphaFoldDB" id="A0A6B0Y6Q8"/>
<dbReference type="EMBL" id="VXRY01000498">
    <property type="protein sequence ID" value="MXY34816.1"/>
    <property type="molecule type" value="Genomic_DNA"/>
</dbReference>
<evidence type="ECO:0000259" key="10">
    <source>
        <dbReference type="Pfam" id="PF04290"/>
    </source>
</evidence>
<evidence type="ECO:0000256" key="6">
    <source>
        <dbReference type="ARBA" id="ARBA00022989"/>
    </source>
</evidence>
<dbReference type="GO" id="GO:0005886">
    <property type="term" value="C:plasma membrane"/>
    <property type="evidence" value="ECO:0007669"/>
    <property type="project" value="UniProtKB-SubCell"/>
</dbReference>
<keyword evidence="6 9" id="KW-1133">Transmembrane helix</keyword>
<comment type="similarity">
    <text evidence="8 9">Belongs to the TRAP transporter small permease family.</text>
</comment>
<evidence type="ECO:0000256" key="4">
    <source>
        <dbReference type="ARBA" id="ARBA00022519"/>
    </source>
</evidence>
<gene>
    <name evidence="11" type="ORF">F4Y60_12175</name>
</gene>
<evidence type="ECO:0000256" key="7">
    <source>
        <dbReference type="ARBA" id="ARBA00023136"/>
    </source>
</evidence>
<protein>
    <recommendedName>
        <fullName evidence="9">TRAP transporter small permease protein</fullName>
    </recommendedName>
</protein>
<evidence type="ECO:0000256" key="5">
    <source>
        <dbReference type="ARBA" id="ARBA00022692"/>
    </source>
</evidence>
<evidence type="ECO:0000256" key="8">
    <source>
        <dbReference type="ARBA" id="ARBA00038436"/>
    </source>
</evidence>
<keyword evidence="2 9" id="KW-0813">Transport</keyword>
<feature type="transmembrane region" description="Helical" evidence="9">
    <location>
        <begin position="133"/>
        <end position="155"/>
    </location>
</feature>
<dbReference type="InterPro" id="IPR007387">
    <property type="entry name" value="TRAP_DctQ"/>
</dbReference>
<feature type="domain" description="Tripartite ATP-independent periplasmic transporters DctQ component" evidence="10">
    <location>
        <begin position="27"/>
        <end position="155"/>
    </location>
</feature>
<comment type="caution">
    <text evidence="11">The sequence shown here is derived from an EMBL/GenBank/DDBJ whole genome shotgun (WGS) entry which is preliminary data.</text>
</comment>
<feature type="transmembrane region" description="Helical" evidence="9">
    <location>
        <begin position="51"/>
        <end position="68"/>
    </location>
</feature>
<keyword evidence="7 9" id="KW-0472">Membrane</keyword>
<dbReference type="PANTHER" id="PTHR35011">
    <property type="entry name" value="2,3-DIKETO-L-GULONATE TRAP TRANSPORTER SMALL PERMEASE PROTEIN YIAM"/>
    <property type="match status" value="1"/>
</dbReference>
<dbReference type="Pfam" id="PF04290">
    <property type="entry name" value="DctQ"/>
    <property type="match status" value="1"/>
</dbReference>
<evidence type="ECO:0000256" key="2">
    <source>
        <dbReference type="ARBA" id="ARBA00022448"/>
    </source>
</evidence>
<comment type="subunit">
    <text evidence="9">The complex comprises the extracytoplasmic solute receptor protein and the two transmembrane proteins.</text>
</comment>
<keyword evidence="4 9" id="KW-0997">Cell inner membrane</keyword>
<sequence length="178" mass="19702">MFAVLRSGLRWIGRIELALASAILMGIVLMILAQVLLNAGLGNPITWEQEGGAYALVWLTFLGASVGLKQMRHVTIVSFVGRLPTRARNAVRALVFAGIIWTLVVLLRELGPIMEIEARSTTIALPIDLPRSYFFSVPLILTSSLMLLTALFYFLEAVAGVVLDDHDARPERERRIMD</sequence>
<evidence type="ECO:0000256" key="3">
    <source>
        <dbReference type="ARBA" id="ARBA00022475"/>
    </source>
</evidence>
<keyword evidence="3" id="KW-1003">Cell membrane</keyword>
<organism evidence="11">
    <name type="scientific">Boseongicola sp. SB0664_bin_43</name>
    <dbReference type="NCBI Taxonomy" id="2604844"/>
    <lineage>
        <taxon>Bacteria</taxon>
        <taxon>Pseudomonadati</taxon>
        <taxon>Pseudomonadota</taxon>
        <taxon>Alphaproteobacteria</taxon>
        <taxon>Rhodobacterales</taxon>
        <taxon>Paracoccaceae</taxon>
        <taxon>Boseongicola</taxon>
    </lineage>
</organism>
<dbReference type="PANTHER" id="PTHR35011:SF2">
    <property type="entry name" value="2,3-DIKETO-L-GULONATE TRAP TRANSPORTER SMALL PERMEASE PROTEIN YIAM"/>
    <property type="match status" value="1"/>
</dbReference>